<evidence type="ECO:0000256" key="5">
    <source>
        <dbReference type="ARBA" id="ARBA00007131"/>
    </source>
</evidence>
<evidence type="ECO:0000256" key="6">
    <source>
        <dbReference type="ARBA" id="ARBA00011738"/>
    </source>
</evidence>
<feature type="binding site" evidence="18">
    <location>
        <position position="184"/>
    </location>
    <ligand>
        <name>Mg(2+)</name>
        <dbReference type="ChEBI" id="CHEBI:18420"/>
    </ligand>
</feature>
<dbReference type="AlphaFoldDB" id="A0A3G9J689"/>
<name>A0A3G9J689_9FIRM</name>
<feature type="binding site" evidence="16">
    <location>
        <position position="25"/>
    </location>
    <ligand>
        <name>substrate</name>
    </ligand>
</feature>
<dbReference type="InterPro" id="IPR029061">
    <property type="entry name" value="THDP-binding"/>
</dbReference>
<evidence type="ECO:0000256" key="20">
    <source>
        <dbReference type="RuleBase" id="RU004996"/>
    </source>
</evidence>
<feature type="binding site" evidence="17">
    <location>
        <position position="259"/>
    </location>
    <ligand>
        <name>thiamine diphosphate</name>
        <dbReference type="ChEBI" id="CHEBI:58937"/>
    </ligand>
</feature>
<keyword evidence="9 18" id="KW-0479">Metal-binding</keyword>
<comment type="cofactor">
    <cofactor evidence="20">
        <name>Mg(2+)</name>
        <dbReference type="ChEBI" id="CHEBI:18420"/>
    </cofactor>
    <cofactor evidence="20">
        <name>Ca(2+)</name>
        <dbReference type="ChEBI" id="CHEBI:29108"/>
    </cofactor>
    <cofactor evidence="20">
        <name>Mn(2+)</name>
        <dbReference type="ChEBI" id="CHEBI:29035"/>
    </cofactor>
    <cofactor evidence="20">
        <name>Co(2+)</name>
        <dbReference type="ChEBI" id="CHEBI:48828"/>
    </cofactor>
    <text evidence="20">Binds 1 Mg(2+) ion per subunit. Can also utilize other divalent metal cations, such as Ca(2+), Mn(2+) and Co(2+).</text>
</comment>
<evidence type="ECO:0000256" key="8">
    <source>
        <dbReference type="ARBA" id="ARBA00022679"/>
    </source>
</evidence>
<dbReference type="GO" id="GO:0005829">
    <property type="term" value="C:cytosol"/>
    <property type="evidence" value="ECO:0007669"/>
    <property type="project" value="TreeGrafter"/>
</dbReference>
<evidence type="ECO:0000256" key="13">
    <source>
        <dbReference type="ARBA" id="ARBA00049473"/>
    </source>
</evidence>
<feature type="binding site" evidence="16">
    <location>
        <position position="381"/>
    </location>
    <ligand>
        <name>substrate</name>
    </ligand>
</feature>
<dbReference type="EMBL" id="AP019309">
    <property type="protein sequence ID" value="BBH26540.1"/>
    <property type="molecule type" value="Genomic_DNA"/>
</dbReference>
<dbReference type="GO" id="GO:0006098">
    <property type="term" value="P:pentose-phosphate shunt"/>
    <property type="evidence" value="ECO:0007669"/>
    <property type="project" value="TreeGrafter"/>
</dbReference>
<comment type="cofactor">
    <cofactor evidence="18">
        <name>Mg(2+)</name>
        <dbReference type="ChEBI" id="CHEBI:18420"/>
    </cofactor>
    <text evidence="18">Binds 1 Mg(2+) ion per subunit. Can also utilize other divalent metal cations, such as Ca(2+), Mn(2+) and Co(2+).</text>
</comment>
<dbReference type="InterPro" id="IPR055152">
    <property type="entry name" value="Transketolase-like_C_2"/>
</dbReference>
<dbReference type="Gene3D" id="3.40.50.970">
    <property type="match status" value="2"/>
</dbReference>
<evidence type="ECO:0000259" key="21">
    <source>
        <dbReference type="SMART" id="SM00861"/>
    </source>
</evidence>
<dbReference type="Pfam" id="PF00456">
    <property type="entry name" value="Transketolase_N"/>
    <property type="match status" value="1"/>
</dbReference>
<feature type="binding site" evidence="17">
    <location>
        <position position="65"/>
    </location>
    <ligand>
        <name>thiamine diphosphate</name>
        <dbReference type="ChEBI" id="CHEBI:58937"/>
    </ligand>
</feature>
<evidence type="ECO:0000256" key="11">
    <source>
        <dbReference type="ARBA" id="ARBA00022842"/>
    </source>
</evidence>
<feature type="binding site" evidence="17">
    <location>
        <position position="434"/>
    </location>
    <ligand>
        <name>thiamine diphosphate</name>
        <dbReference type="ChEBI" id="CHEBI:58937"/>
    </ligand>
</feature>
<feature type="binding site" evidence="18">
    <location>
        <position position="186"/>
    </location>
    <ligand>
        <name>Mg(2+)</name>
        <dbReference type="ChEBI" id="CHEBI:18420"/>
    </ligand>
</feature>
<comment type="cofactor">
    <cofactor evidence="2">
        <name>Mn(2+)</name>
        <dbReference type="ChEBI" id="CHEBI:29035"/>
    </cofactor>
</comment>
<feature type="binding site" evidence="17">
    <location>
        <begin position="113"/>
        <end position="115"/>
    </location>
    <ligand>
        <name>thiamine diphosphate</name>
        <dbReference type="ChEBI" id="CHEBI:58937"/>
    </ligand>
</feature>
<dbReference type="InterPro" id="IPR005478">
    <property type="entry name" value="Transketolase_bac-like"/>
</dbReference>
<dbReference type="OrthoDB" id="8732661at2"/>
<dbReference type="InterPro" id="IPR049557">
    <property type="entry name" value="Transketolase_CS"/>
</dbReference>
<dbReference type="InterPro" id="IPR033247">
    <property type="entry name" value="Transketolase_fam"/>
</dbReference>
<evidence type="ECO:0000256" key="14">
    <source>
        <dbReference type="NCBIfam" id="TIGR00232"/>
    </source>
</evidence>
<keyword evidence="12 17" id="KW-0786">Thiamine pyrophosphate</keyword>
<evidence type="ECO:0000256" key="7">
    <source>
        <dbReference type="ARBA" id="ARBA00013152"/>
    </source>
</evidence>
<evidence type="ECO:0000256" key="18">
    <source>
        <dbReference type="PIRSR" id="PIRSR605478-4"/>
    </source>
</evidence>
<dbReference type="NCBIfam" id="TIGR00232">
    <property type="entry name" value="tktlase_bact"/>
    <property type="match status" value="1"/>
</dbReference>
<dbReference type="CDD" id="cd02012">
    <property type="entry name" value="TPP_TK"/>
    <property type="match status" value="1"/>
</dbReference>
<dbReference type="InterPro" id="IPR009014">
    <property type="entry name" value="Transketo_C/PFOR_II"/>
</dbReference>
<dbReference type="EC" id="2.2.1.1" evidence="7 14"/>
<dbReference type="SMART" id="SM00861">
    <property type="entry name" value="Transket_pyr"/>
    <property type="match status" value="1"/>
</dbReference>
<gene>
    <name evidence="22" type="primary">tktA</name>
    <name evidence="22" type="ORF">SG0102_14740</name>
</gene>
<comment type="function">
    <text evidence="4 20">Catalyzes the transfer of a two-carbon ketol group from a ketose donor to an aldose acceptor, via a covalent intermediate with the cofactor thiamine pyrophosphate.</text>
</comment>
<keyword evidence="11 18" id="KW-0460">Magnesium</keyword>
<evidence type="ECO:0000256" key="16">
    <source>
        <dbReference type="PIRSR" id="PIRSR605478-2"/>
    </source>
</evidence>
<evidence type="ECO:0000256" key="10">
    <source>
        <dbReference type="ARBA" id="ARBA00022837"/>
    </source>
</evidence>
<comment type="cofactor">
    <cofactor evidence="3">
        <name>Co(2+)</name>
        <dbReference type="ChEBI" id="CHEBI:48828"/>
    </cofactor>
</comment>
<feature type="active site" description="Proton donor" evidence="15">
    <location>
        <position position="408"/>
    </location>
</feature>
<dbReference type="GO" id="GO:0004802">
    <property type="term" value="F:transketolase activity"/>
    <property type="evidence" value="ECO:0007669"/>
    <property type="project" value="UniProtKB-UniRule"/>
</dbReference>
<dbReference type="InterPro" id="IPR005475">
    <property type="entry name" value="Transketolase-like_Pyr-bd"/>
</dbReference>
<feature type="domain" description="Transketolase-like pyrimidine-binding" evidence="21">
    <location>
        <begin position="351"/>
        <end position="522"/>
    </location>
</feature>
<feature type="binding site" evidence="17">
    <location>
        <position position="155"/>
    </location>
    <ligand>
        <name>thiamine diphosphate</name>
        <dbReference type="ChEBI" id="CHEBI:58937"/>
    </ligand>
</feature>
<dbReference type="KEGG" id="ebm:SG0102_14740"/>
<dbReference type="FunFam" id="3.40.50.920:FF:000003">
    <property type="entry name" value="Transketolase"/>
    <property type="match status" value="1"/>
</dbReference>
<dbReference type="Proteomes" id="UP000268059">
    <property type="component" value="Chromosome"/>
</dbReference>
<evidence type="ECO:0000256" key="17">
    <source>
        <dbReference type="PIRSR" id="PIRSR605478-3"/>
    </source>
</evidence>
<feature type="binding site" evidence="16">
    <location>
        <position position="517"/>
    </location>
    <ligand>
        <name>substrate</name>
    </ligand>
</feature>
<evidence type="ECO:0000256" key="1">
    <source>
        <dbReference type="ARBA" id="ARBA00001913"/>
    </source>
</evidence>
<feature type="binding site" evidence="16">
    <location>
        <position position="259"/>
    </location>
    <ligand>
        <name>substrate</name>
    </ligand>
</feature>
<evidence type="ECO:0000256" key="15">
    <source>
        <dbReference type="PIRSR" id="PIRSR605478-1"/>
    </source>
</evidence>
<evidence type="ECO:0000256" key="4">
    <source>
        <dbReference type="ARBA" id="ARBA00002931"/>
    </source>
</evidence>
<dbReference type="FunCoup" id="A0A3G9J689">
    <property type="interactions" value="350"/>
</dbReference>
<dbReference type="PROSITE" id="PS00801">
    <property type="entry name" value="TRANSKETOLASE_1"/>
    <property type="match status" value="1"/>
</dbReference>
<dbReference type="InterPro" id="IPR020826">
    <property type="entry name" value="Transketolase_BS"/>
</dbReference>
<feature type="binding site" evidence="18">
    <location>
        <position position="154"/>
    </location>
    <ligand>
        <name>Mg(2+)</name>
        <dbReference type="ChEBI" id="CHEBI:18420"/>
    </ligand>
</feature>
<organism evidence="22 23">
    <name type="scientific">Intestinibaculum porci</name>
    <dbReference type="NCBI Taxonomy" id="2487118"/>
    <lineage>
        <taxon>Bacteria</taxon>
        <taxon>Bacillati</taxon>
        <taxon>Bacillota</taxon>
        <taxon>Erysipelotrichia</taxon>
        <taxon>Erysipelotrichales</taxon>
        <taxon>Erysipelotrichaceae</taxon>
        <taxon>Intestinibaculum</taxon>
    </lineage>
</organism>
<evidence type="ECO:0000256" key="9">
    <source>
        <dbReference type="ARBA" id="ARBA00022723"/>
    </source>
</evidence>
<comment type="cofactor">
    <cofactor evidence="1">
        <name>Ca(2+)</name>
        <dbReference type="ChEBI" id="CHEBI:29108"/>
    </cofactor>
</comment>
<feature type="binding site" evidence="17">
    <location>
        <position position="184"/>
    </location>
    <ligand>
        <name>thiamine diphosphate</name>
        <dbReference type="ChEBI" id="CHEBI:58937"/>
    </ligand>
</feature>
<feature type="binding site" evidence="16">
    <location>
        <position position="466"/>
    </location>
    <ligand>
        <name>substrate</name>
    </ligand>
</feature>
<dbReference type="SUPFAM" id="SSF52518">
    <property type="entry name" value="Thiamin diphosphate-binding fold (THDP-binding)"/>
    <property type="match status" value="2"/>
</dbReference>
<dbReference type="FunFam" id="3.40.50.970:FF:000045">
    <property type="entry name" value="Transketolase"/>
    <property type="match status" value="1"/>
</dbReference>
<dbReference type="PANTHER" id="PTHR43522:SF2">
    <property type="entry name" value="TRANSKETOLASE 1-RELATED"/>
    <property type="match status" value="1"/>
</dbReference>
<dbReference type="Pfam" id="PF02779">
    <property type="entry name" value="Transket_pyr"/>
    <property type="match status" value="1"/>
</dbReference>
<accession>A0A3G9J689</accession>
<comment type="catalytic activity">
    <reaction evidence="13 20">
        <text>D-sedoheptulose 7-phosphate + D-glyceraldehyde 3-phosphate = aldehydo-D-ribose 5-phosphate + D-xylulose 5-phosphate</text>
        <dbReference type="Rhea" id="RHEA:10508"/>
        <dbReference type="ChEBI" id="CHEBI:57483"/>
        <dbReference type="ChEBI" id="CHEBI:57737"/>
        <dbReference type="ChEBI" id="CHEBI:58273"/>
        <dbReference type="ChEBI" id="CHEBI:59776"/>
        <dbReference type="EC" id="2.2.1.1"/>
    </reaction>
</comment>
<comment type="cofactor">
    <cofactor evidence="17">
        <name>thiamine diphosphate</name>
        <dbReference type="ChEBI" id="CHEBI:58937"/>
    </cofactor>
    <text evidence="17">Binds 1 thiamine pyrophosphate per subunit. During the reaction, the substrate forms a covalent intermediate with the cofactor.</text>
</comment>
<feature type="binding site" evidence="16">
    <location>
        <position position="458"/>
    </location>
    <ligand>
        <name>substrate</name>
    </ligand>
</feature>
<comment type="subunit">
    <text evidence="6 20">Homodimer.</text>
</comment>
<sequence>MDSTLSIATIRSLVIDMINKANSGHPGMAIGSAPALYTLWTKELRVFADQPKWQNRDRFVLASGHACALLYSLLHLSGYDLSMEDLKQFRQWESKTPGHPEMRITEGVDASSGPLGQGLPTAVGMAIAEKFLAEKFNKDGFDVVDHYTYVLCGDGDMQEGVTYEGSSLAGHLALGKLIVIYDANNVTLDGPLSYSFSENVKKRYEAMNWQVIEVADGEDINAISKAIKKAKREKFKPSLIINHTVIGRGSAKEGTNAVHGAPLGAEDGKRAKQSYGFDYDEEFFVPEEVYDDFKKNVYTRSKRAFNKWFKMMSRYREEYPEDYKAYEAAISGRYYLDIKPLLDQFQPGMSEATRNTSLTCIQEVAKQLPTFISGTADLASSTKTTIKGEERFSPENYAGRNMYFGIREFAMVCIMNGITLHKGIKIAAGGFLVFSDYFKAGLRMACLQELPIILPLSHDSIAVGEDGPTHQPVEQLASLRSMLDLLVIRPADANEMACAWKIAVESQSTPTALILTRQNVENCTNAAYEDVIRGAYIVSPEQDELDGIIIATGSEVELALKTQKELFALGYKGVRVVSMPCTELFDAQNSEYKDYILPKSCRRRMSIEMASDFGWYKYIGLDGYAMCVNTFGSSAPASRVIPEYGFTVENAVQNYLKLCDE</sequence>
<evidence type="ECO:0000256" key="12">
    <source>
        <dbReference type="ARBA" id="ARBA00023052"/>
    </source>
</evidence>
<keyword evidence="23" id="KW-1185">Reference proteome</keyword>
<feature type="site" description="Important for catalytic activity" evidence="19">
    <location>
        <position position="25"/>
    </location>
</feature>
<evidence type="ECO:0000313" key="22">
    <source>
        <dbReference type="EMBL" id="BBH26540.1"/>
    </source>
</evidence>
<dbReference type="SUPFAM" id="SSF52922">
    <property type="entry name" value="TK C-terminal domain-like"/>
    <property type="match status" value="1"/>
</dbReference>
<dbReference type="Pfam" id="PF22613">
    <property type="entry name" value="Transketolase_C_1"/>
    <property type="match status" value="1"/>
</dbReference>
<dbReference type="InterPro" id="IPR005474">
    <property type="entry name" value="Transketolase_N"/>
</dbReference>
<dbReference type="Gene3D" id="3.40.50.920">
    <property type="match status" value="1"/>
</dbReference>
<dbReference type="InParanoid" id="A0A3G9J689"/>
<feature type="binding site" evidence="16">
    <location>
        <position position="354"/>
    </location>
    <ligand>
        <name>substrate</name>
    </ligand>
</feature>
<proteinExistence type="inferred from homology"/>
<keyword evidence="8 20" id="KW-0808">Transferase</keyword>
<protein>
    <recommendedName>
        <fullName evidence="7 14">Transketolase</fullName>
        <ecNumber evidence="7 14">2.2.1.1</ecNumber>
    </recommendedName>
</protein>
<dbReference type="PROSITE" id="PS00802">
    <property type="entry name" value="TRANSKETOLASE_2"/>
    <property type="match status" value="1"/>
</dbReference>
<reference evidence="22 23" key="1">
    <citation type="submission" date="2018-11" db="EMBL/GenBank/DDBJ databases">
        <title>Novel Erysipelotrichaceae bacterium isolated from small intestine of a swine.</title>
        <authorList>
            <person name="Kim J.S."/>
            <person name="Choe H."/>
            <person name="Lee Y.R."/>
            <person name="Kim K.M."/>
            <person name="Park D.S."/>
        </authorList>
    </citation>
    <scope>NUCLEOTIDE SEQUENCE [LARGE SCALE GENOMIC DNA]</scope>
    <source>
        <strain evidence="22 23">SG0102</strain>
    </source>
</reference>
<dbReference type="FunFam" id="3.40.50.970:FF:000004">
    <property type="entry name" value="Transketolase"/>
    <property type="match status" value="1"/>
</dbReference>
<evidence type="ECO:0000256" key="2">
    <source>
        <dbReference type="ARBA" id="ARBA00001936"/>
    </source>
</evidence>
<evidence type="ECO:0000256" key="3">
    <source>
        <dbReference type="ARBA" id="ARBA00001941"/>
    </source>
</evidence>
<feature type="site" description="Important for catalytic activity" evidence="19">
    <location>
        <position position="259"/>
    </location>
</feature>
<dbReference type="CDD" id="cd07033">
    <property type="entry name" value="TPP_PYR_DXS_TK_like"/>
    <property type="match status" value="1"/>
</dbReference>
<feature type="binding site" evidence="16">
    <location>
        <position position="470"/>
    </location>
    <ligand>
        <name>substrate</name>
    </ligand>
</feature>
<dbReference type="GO" id="GO:0046872">
    <property type="term" value="F:metal ion binding"/>
    <property type="evidence" value="ECO:0007669"/>
    <property type="project" value="UniProtKB-KW"/>
</dbReference>
<evidence type="ECO:0000256" key="19">
    <source>
        <dbReference type="PIRSR" id="PIRSR605478-5"/>
    </source>
</evidence>
<comment type="similarity">
    <text evidence="5 20">Belongs to the transketolase family.</text>
</comment>
<evidence type="ECO:0000313" key="23">
    <source>
        <dbReference type="Proteomes" id="UP000268059"/>
    </source>
</evidence>
<dbReference type="RefSeq" id="WP_125119394.1">
    <property type="nucleotide sequence ID" value="NZ_AP019309.1"/>
</dbReference>
<dbReference type="PANTHER" id="PTHR43522">
    <property type="entry name" value="TRANSKETOLASE"/>
    <property type="match status" value="1"/>
</dbReference>
<keyword evidence="10 20" id="KW-0106">Calcium</keyword>